<evidence type="ECO:0000313" key="2">
    <source>
        <dbReference type="Proteomes" id="UP000289946"/>
    </source>
</evidence>
<evidence type="ECO:0000313" key="1">
    <source>
        <dbReference type="EMBL" id="RXG86636.1"/>
    </source>
</evidence>
<accession>A0ABY0D9E7</accession>
<gene>
    <name evidence="1" type="ORF">EAS62_37145</name>
</gene>
<organism evidence="1 2">
    <name type="scientific">Bradyrhizobium zhanjiangense</name>
    <dbReference type="NCBI Taxonomy" id="1325107"/>
    <lineage>
        <taxon>Bacteria</taxon>
        <taxon>Pseudomonadati</taxon>
        <taxon>Pseudomonadota</taxon>
        <taxon>Alphaproteobacteria</taxon>
        <taxon>Hyphomicrobiales</taxon>
        <taxon>Nitrobacteraceae</taxon>
        <taxon>Bradyrhizobium</taxon>
    </lineage>
</organism>
<comment type="caution">
    <text evidence="1">The sequence shown here is derived from an EMBL/GenBank/DDBJ whole genome shotgun (WGS) entry which is preliminary data.</text>
</comment>
<dbReference type="EMBL" id="RDRA01000034">
    <property type="protein sequence ID" value="RXG86636.1"/>
    <property type="molecule type" value="Genomic_DNA"/>
</dbReference>
<sequence>MTMCRRNLAAIQIGSVASVRLSQLDLLAVEIDGLHIREELTLVTAMGIDSEGRKHPLAVVEGDGRTP</sequence>
<name>A0ABY0D9E7_9BRAD</name>
<reference evidence="1 2" key="1">
    <citation type="submission" date="2018-10" db="EMBL/GenBank/DDBJ databases">
        <title>Bradyrhizobium sp. nov., isolated from effective nodules of peanut in China.</title>
        <authorList>
            <person name="Li Y."/>
        </authorList>
    </citation>
    <scope>NUCLEOTIDE SEQUENCE [LARGE SCALE GENOMIC DNA]</scope>
    <source>
        <strain evidence="1 2">CCBAU 51781</strain>
    </source>
</reference>
<dbReference type="Proteomes" id="UP000289946">
    <property type="component" value="Unassembled WGS sequence"/>
</dbReference>
<keyword evidence="2" id="KW-1185">Reference proteome</keyword>
<protein>
    <submittedName>
        <fullName evidence="1">Uncharacterized protein</fullName>
    </submittedName>
</protein>
<proteinExistence type="predicted"/>